<dbReference type="InterPro" id="IPR009922">
    <property type="entry name" value="DUF1457"/>
</dbReference>
<gene>
    <name evidence="2" type="ORF">M0654_01975</name>
</gene>
<dbReference type="EMBL" id="JALPRY010000001">
    <property type="protein sequence ID" value="MCK8778740.1"/>
    <property type="molecule type" value="Genomic_DNA"/>
</dbReference>
<evidence type="ECO:0000313" key="3">
    <source>
        <dbReference type="Proteomes" id="UP001202827"/>
    </source>
</evidence>
<sequence>MQNHASRSFFDYWLNIKGDRIAPLRTQVDPSALRHLLPDLFIIAKSNTGAPTFRLAGTRLCDLFDRELKDQSFGYLFSGSNATDGADLAHKVLEYETPALLELVLPEIRKDQPYQMLLLPLWSTEFDGCDRVLGSLMPVMPGQPRPRSPVPGFRLRDWTFLTGSDAHFGVPLTADKADQPNTRRTPQPMVARTT</sequence>
<comment type="caution">
    <text evidence="2">The sequence shown here is derived from an EMBL/GenBank/DDBJ whole genome shotgun (WGS) entry which is preliminary data.</text>
</comment>
<evidence type="ECO:0000313" key="2">
    <source>
        <dbReference type="EMBL" id="MCK8778740.1"/>
    </source>
</evidence>
<evidence type="ECO:0000256" key="1">
    <source>
        <dbReference type="SAM" id="MobiDB-lite"/>
    </source>
</evidence>
<protein>
    <submittedName>
        <fullName evidence="2">PAS domain-containing protein</fullName>
    </submittedName>
</protein>
<dbReference type="Pfam" id="PF07310">
    <property type="entry name" value="PAS_5"/>
    <property type="match status" value="1"/>
</dbReference>
<reference evidence="2 3" key="1">
    <citation type="submission" date="2022-04" db="EMBL/GenBank/DDBJ databases">
        <title>Rhizobium coralii sp. nov., isolated from coral Turbinaria peltata.</title>
        <authorList>
            <person name="Sun H."/>
        </authorList>
    </citation>
    <scope>NUCLEOTIDE SEQUENCE [LARGE SCALE GENOMIC DNA]</scope>
    <source>
        <strain evidence="2 3">NTR19</strain>
    </source>
</reference>
<feature type="region of interest" description="Disordered" evidence="1">
    <location>
        <begin position="171"/>
        <end position="194"/>
    </location>
</feature>
<dbReference type="RefSeq" id="WP_248681593.1">
    <property type="nucleotide sequence ID" value="NZ_JALPRY010000001.1"/>
</dbReference>
<proteinExistence type="predicted"/>
<dbReference type="PIRSF" id="PIRSF031878">
    <property type="entry name" value="UCP031878"/>
    <property type="match status" value="1"/>
</dbReference>
<name>A0ABT0ILJ1_9HYPH</name>
<organism evidence="2 3">
    <name type="scientific">Neorhizobium turbinariae</name>
    <dbReference type="NCBI Taxonomy" id="2937795"/>
    <lineage>
        <taxon>Bacteria</taxon>
        <taxon>Pseudomonadati</taxon>
        <taxon>Pseudomonadota</taxon>
        <taxon>Alphaproteobacteria</taxon>
        <taxon>Hyphomicrobiales</taxon>
        <taxon>Rhizobiaceae</taxon>
        <taxon>Rhizobium/Agrobacterium group</taxon>
        <taxon>Neorhizobium</taxon>
    </lineage>
</organism>
<dbReference type="Proteomes" id="UP001202827">
    <property type="component" value="Unassembled WGS sequence"/>
</dbReference>
<accession>A0ABT0ILJ1</accession>
<keyword evidence="3" id="KW-1185">Reference proteome</keyword>